<evidence type="ECO:0000256" key="6">
    <source>
        <dbReference type="SAM" id="MobiDB-lite"/>
    </source>
</evidence>
<dbReference type="GO" id="GO:0005829">
    <property type="term" value="C:cytosol"/>
    <property type="evidence" value="ECO:0007669"/>
    <property type="project" value="TreeGrafter"/>
</dbReference>
<evidence type="ECO:0000256" key="2">
    <source>
        <dbReference type="ARBA" id="ARBA00022723"/>
    </source>
</evidence>
<keyword evidence="5" id="KW-0175">Coiled coil</keyword>
<dbReference type="Proteomes" id="UP001152795">
    <property type="component" value="Unassembled WGS sequence"/>
</dbReference>
<dbReference type="OrthoDB" id="278280at2759"/>
<keyword evidence="3" id="KW-0863">Zinc-finger</keyword>
<evidence type="ECO:0000256" key="5">
    <source>
        <dbReference type="SAM" id="Coils"/>
    </source>
</evidence>
<comment type="similarity">
    <text evidence="1">Belongs to the ZC3H15/TMA46 family.</text>
</comment>
<dbReference type="PANTHER" id="PTHR12681">
    <property type="entry name" value="ZINC FINGER-CONTAINING PROTEIN P48ZNF"/>
    <property type="match status" value="1"/>
</dbReference>
<evidence type="ECO:0000256" key="3">
    <source>
        <dbReference type="ARBA" id="ARBA00022771"/>
    </source>
</evidence>
<accession>A0A7D9DMZ3</accession>
<dbReference type="Gene3D" id="4.10.1000.10">
    <property type="entry name" value="Zinc finger, CCCH-type"/>
    <property type="match status" value="1"/>
</dbReference>
<dbReference type="Pfam" id="PF16543">
    <property type="entry name" value="DFRP_C"/>
    <property type="match status" value="1"/>
</dbReference>
<dbReference type="PROSITE" id="PS50103">
    <property type="entry name" value="ZF_C3H1"/>
    <property type="match status" value="2"/>
</dbReference>
<proteinExistence type="inferred from homology"/>
<feature type="compositionally biased region" description="Basic and acidic residues" evidence="6">
    <location>
        <begin position="59"/>
        <end position="78"/>
    </location>
</feature>
<sequence length="408" mass="46706">MPPKKKGQDQGNKKTVNKQKEKIIEDRTFGLKNKKGKKQQQYVKNVTQQVKFGGNASARKLDTDSKKTEQEKKKKETEELNQLFKPVATKLSKDADPKSVVCAYFKQGLCGKGDKCKYSHDLTLERKGEKRSLYVDSRDDELQKDTMDTWDQQKLEEVVEKKHGEKDTKNTTEIVCKYFLEAIDKGLYGWFWTCPNGGDKCIYRHALPPGFVLKKKEQKQDKDEISLEELIEKQRAKLGTNLTKITLETFTTWKKRKLKEKKETYESETNKKKEAFKMGRIVGKISGREVFQFSPELVADDVDDEEESFDITQYRREEDDDEEADDTNVVDISLDSFNTLEYNEAGAPTTNKETTQQEKNMDADGLAMACAVTADDTGQSGPTIDGIPVDQSLFEDLDDLDLEDDMVE</sequence>
<feature type="coiled-coil region" evidence="5">
    <location>
        <begin position="213"/>
        <end position="275"/>
    </location>
</feature>
<keyword evidence="8" id="KW-1185">Reference proteome</keyword>
<dbReference type="GO" id="GO:0003729">
    <property type="term" value="F:mRNA binding"/>
    <property type="evidence" value="ECO:0007669"/>
    <property type="project" value="TreeGrafter"/>
</dbReference>
<reference evidence="7" key="1">
    <citation type="submission" date="2020-04" db="EMBL/GenBank/DDBJ databases">
        <authorList>
            <person name="Alioto T."/>
            <person name="Alioto T."/>
            <person name="Gomez Garrido J."/>
        </authorList>
    </citation>
    <scope>NUCLEOTIDE SEQUENCE</scope>
    <source>
        <strain evidence="7">A484AB</strain>
    </source>
</reference>
<dbReference type="PANTHER" id="PTHR12681:SF0">
    <property type="entry name" value="ZINC FINGER CCCH DOMAIN-CONTAINING PROTEIN 15"/>
    <property type="match status" value="1"/>
</dbReference>
<dbReference type="SUPFAM" id="SSF90229">
    <property type="entry name" value="CCCH zinc finger"/>
    <property type="match status" value="1"/>
</dbReference>
<organism evidence="7 8">
    <name type="scientific">Paramuricea clavata</name>
    <name type="common">Red gorgonian</name>
    <name type="synonym">Violescent sea-whip</name>
    <dbReference type="NCBI Taxonomy" id="317549"/>
    <lineage>
        <taxon>Eukaryota</taxon>
        <taxon>Metazoa</taxon>
        <taxon>Cnidaria</taxon>
        <taxon>Anthozoa</taxon>
        <taxon>Octocorallia</taxon>
        <taxon>Malacalcyonacea</taxon>
        <taxon>Plexauridae</taxon>
        <taxon>Paramuricea</taxon>
    </lineage>
</organism>
<feature type="region of interest" description="Disordered" evidence="6">
    <location>
        <begin position="1"/>
        <end position="24"/>
    </location>
</feature>
<name>A0A7D9DMZ3_PARCT</name>
<dbReference type="GO" id="GO:0008270">
    <property type="term" value="F:zinc ion binding"/>
    <property type="evidence" value="ECO:0007669"/>
    <property type="project" value="UniProtKB-KW"/>
</dbReference>
<keyword evidence="2" id="KW-0479">Metal-binding</keyword>
<evidence type="ECO:0000256" key="4">
    <source>
        <dbReference type="ARBA" id="ARBA00022833"/>
    </source>
</evidence>
<protein>
    <submittedName>
        <fullName evidence="7">Zinc finger CCCH domain-containing 15</fullName>
    </submittedName>
</protein>
<gene>
    <name evidence="7" type="ORF">PACLA_8A037720</name>
</gene>
<feature type="region of interest" description="Disordered" evidence="6">
    <location>
        <begin position="48"/>
        <end position="78"/>
    </location>
</feature>
<comment type="caution">
    <text evidence="7">The sequence shown here is derived from an EMBL/GenBank/DDBJ whole genome shotgun (WGS) entry which is preliminary data.</text>
</comment>
<keyword evidence="4" id="KW-0862">Zinc</keyword>
<evidence type="ECO:0000256" key="1">
    <source>
        <dbReference type="ARBA" id="ARBA00010043"/>
    </source>
</evidence>
<dbReference type="AlphaFoldDB" id="A0A7D9DMZ3"/>
<dbReference type="Pfam" id="PF00642">
    <property type="entry name" value="zf-CCCH"/>
    <property type="match status" value="1"/>
</dbReference>
<feature type="region of interest" description="Disordered" evidence="6">
    <location>
        <begin position="374"/>
        <end position="408"/>
    </location>
</feature>
<dbReference type="Gene3D" id="6.20.400.10">
    <property type="match status" value="1"/>
</dbReference>
<dbReference type="InterPro" id="IPR000571">
    <property type="entry name" value="Znf_CCCH"/>
</dbReference>
<dbReference type="SMART" id="SM00356">
    <property type="entry name" value="ZnF_C3H1"/>
    <property type="match status" value="2"/>
</dbReference>
<dbReference type="EMBL" id="CACRXK020001555">
    <property type="protein sequence ID" value="CAB3989811.1"/>
    <property type="molecule type" value="Genomic_DNA"/>
</dbReference>
<feature type="compositionally biased region" description="Acidic residues" evidence="6">
    <location>
        <begin position="393"/>
        <end position="408"/>
    </location>
</feature>
<dbReference type="InterPro" id="IPR036855">
    <property type="entry name" value="Znf_CCCH_sf"/>
</dbReference>
<evidence type="ECO:0000313" key="8">
    <source>
        <dbReference type="Proteomes" id="UP001152795"/>
    </source>
</evidence>
<dbReference type="GO" id="GO:0002181">
    <property type="term" value="P:cytoplasmic translation"/>
    <property type="evidence" value="ECO:0007669"/>
    <property type="project" value="TreeGrafter"/>
</dbReference>
<dbReference type="InterPro" id="IPR032378">
    <property type="entry name" value="ZC3H15/TMA46_C"/>
</dbReference>
<evidence type="ECO:0000313" key="7">
    <source>
        <dbReference type="EMBL" id="CAB3989811.1"/>
    </source>
</evidence>